<dbReference type="EMBL" id="JBHSGN010000121">
    <property type="protein sequence ID" value="MFC4676131.1"/>
    <property type="molecule type" value="Genomic_DNA"/>
</dbReference>
<organism evidence="2 3">
    <name type="scientific">Dysgonomonas termitidis</name>
    <dbReference type="NCBI Taxonomy" id="1516126"/>
    <lineage>
        <taxon>Bacteria</taxon>
        <taxon>Pseudomonadati</taxon>
        <taxon>Bacteroidota</taxon>
        <taxon>Bacteroidia</taxon>
        <taxon>Bacteroidales</taxon>
        <taxon>Dysgonomonadaceae</taxon>
        <taxon>Dysgonomonas</taxon>
    </lineage>
</organism>
<keyword evidence="1" id="KW-0732">Signal</keyword>
<feature type="chain" id="PRO_5046242005" evidence="1">
    <location>
        <begin position="27"/>
        <end position="146"/>
    </location>
</feature>
<reference evidence="3" key="1">
    <citation type="journal article" date="2019" name="Int. J. Syst. Evol. Microbiol.">
        <title>The Global Catalogue of Microorganisms (GCM) 10K type strain sequencing project: providing services to taxonomists for standard genome sequencing and annotation.</title>
        <authorList>
            <consortium name="The Broad Institute Genomics Platform"/>
            <consortium name="The Broad Institute Genome Sequencing Center for Infectious Disease"/>
            <person name="Wu L."/>
            <person name="Ma J."/>
        </authorList>
    </citation>
    <scope>NUCLEOTIDE SEQUENCE [LARGE SCALE GENOMIC DNA]</scope>
    <source>
        <strain evidence="3">CCUG 66188</strain>
    </source>
</reference>
<evidence type="ECO:0000313" key="3">
    <source>
        <dbReference type="Proteomes" id="UP001596023"/>
    </source>
</evidence>
<evidence type="ECO:0000256" key="1">
    <source>
        <dbReference type="SAM" id="SignalP"/>
    </source>
</evidence>
<evidence type="ECO:0000313" key="2">
    <source>
        <dbReference type="EMBL" id="MFC4676131.1"/>
    </source>
</evidence>
<gene>
    <name evidence="2" type="ORF">ACFO6W_20815</name>
</gene>
<proteinExistence type="predicted"/>
<dbReference type="RefSeq" id="WP_380000039.1">
    <property type="nucleotide sequence ID" value="NZ_JBHSGN010000121.1"/>
</dbReference>
<dbReference type="Proteomes" id="UP001596023">
    <property type="component" value="Unassembled WGS sequence"/>
</dbReference>
<sequence>MKRITKIGALTLSILLTVLLWRCTDADEDHVHNTNTISQMICKAQHGASEFRGEIMEYDKNGNLVSGDFTQEQVDGGYGLILFAISKSLENDVDLKNIYLTATVTYDEIITPSLSGRHDITGEGIIITVKSGIGTTRQYRVRGYYE</sequence>
<keyword evidence="3" id="KW-1185">Reference proteome</keyword>
<comment type="caution">
    <text evidence="2">The sequence shown here is derived from an EMBL/GenBank/DDBJ whole genome shotgun (WGS) entry which is preliminary data.</text>
</comment>
<accession>A0ABV9L2D3</accession>
<protein>
    <submittedName>
        <fullName evidence="2">Uncharacterized protein</fullName>
    </submittedName>
</protein>
<name>A0ABV9L2D3_9BACT</name>
<feature type="signal peptide" evidence="1">
    <location>
        <begin position="1"/>
        <end position="26"/>
    </location>
</feature>